<reference evidence="2 3" key="1">
    <citation type="submission" date="2020-08" db="EMBL/GenBank/DDBJ databases">
        <title>A Genomic Blueprint of the Chicken Gut Microbiome.</title>
        <authorList>
            <person name="Gilroy R."/>
            <person name="Ravi A."/>
            <person name="Getino M."/>
            <person name="Pursley I."/>
            <person name="Horton D.L."/>
            <person name="Alikhan N.-F."/>
            <person name="Baker D."/>
            <person name="Gharbi K."/>
            <person name="Hall N."/>
            <person name="Watson M."/>
            <person name="Adriaenssens E.M."/>
            <person name="Foster-Nyarko E."/>
            <person name="Jarju S."/>
            <person name="Secka A."/>
            <person name="Antonio M."/>
            <person name="Oren A."/>
            <person name="Chaudhuri R."/>
            <person name="La Ragione R.M."/>
            <person name="Hildebrand F."/>
            <person name="Pallen M.J."/>
        </authorList>
    </citation>
    <scope>NUCLEOTIDE SEQUENCE [LARGE SCALE GENOMIC DNA]</scope>
    <source>
        <strain evidence="2 3">Sa1BUA1</strain>
    </source>
</reference>
<evidence type="ECO:0000313" key="3">
    <source>
        <dbReference type="Proteomes" id="UP000661894"/>
    </source>
</evidence>
<dbReference type="RefSeq" id="WP_251840845.1">
    <property type="nucleotide sequence ID" value="NZ_JACSPO010000017.1"/>
</dbReference>
<sequence>MIDMSTWEELVVDVVNDIKLDPRNVRLDIPEGVPESDIVQDLFSNEKALSLVEGIAKVGLLTHEVPIVLERDGQLIVVEGNRRVAALKAIQNPYLAPDHQARIRKLAQSMPDRAAIRRITVKRAPSQDDADQLVAALHTGNQRVAWGPARQAAFFQAQLDAGKSSEELIAQYPTIDVRKFITRSKILELFRNVNYDDPSLGDYARKRRFPVSTLARLYENEKFLDLVGVQIQNGTGEVSLVSSAGLFKRVATKIVSDIRDGVINTRTLNKTSSDRYVEYMDDLRDLLDKHRDDESASGESASTHSDTSNSSAKGNRRSGPDDQGQGPHARDGADVGASRGSNDAGRDKPKPLPRKRNYLNTDNLTVPASFPASIHEIVRELSAINIQRFPNATLDLLRTFLEKTIKAHAEVLGEEIKKSSNEQGFVYLSNCLVWLEQHFKSNGQTAFIQPVQKIRGGRYGFVGSKAQLDATNHNQHIFATPDDVRECWATIEGVMKAVLKP</sequence>
<organism evidence="2 3">
    <name type="scientific">Oceanitalea stevensii</name>
    <dbReference type="NCBI Taxonomy" id="2763072"/>
    <lineage>
        <taxon>Bacteria</taxon>
        <taxon>Bacillati</taxon>
        <taxon>Actinomycetota</taxon>
        <taxon>Actinomycetes</taxon>
        <taxon>Micrococcales</taxon>
        <taxon>Bogoriellaceae</taxon>
        <taxon>Georgenia</taxon>
    </lineage>
</organism>
<protein>
    <recommendedName>
        <fullName evidence="4">ParB/Sulfiredoxin domain-containing protein</fullName>
    </recommendedName>
</protein>
<name>A0ABR8Z6X9_9MICO</name>
<feature type="compositionally biased region" description="Low complexity" evidence="1">
    <location>
        <begin position="300"/>
        <end position="312"/>
    </location>
</feature>
<dbReference type="Proteomes" id="UP000661894">
    <property type="component" value="Unassembled WGS sequence"/>
</dbReference>
<evidence type="ECO:0008006" key="4">
    <source>
        <dbReference type="Google" id="ProtNLM"/>
    </source>
</evidence>
<evidence type="ECO:0000313" key="2">
    <source>
        <dbReference type="EMBL" id="MBD8063748.1"/>
    </source>
</evidence>
<dbReference type="EMBL" id="JACSPO010000017">
    <property type="protein sequence ID" value="MBD8063748.1"/>
    <property type="molecule type" value="Genomic_DNA"/>
</dbReference>
<evidence type="ECO:0000256" key="1">
    <source>
        <dbReference type="SAM" id="MobiDB-lite"/>
    </source>
</evidence>
<proteinExistence type="predicted"/>
<gene>
    <name evidence="2" type="ORF">H9624_15630</name>
</gene>
<accession>A0ABR8Z6X9</accession>
<feature type="region of interest" description="Disordered" evidence="1">
    <location>
        <begin position="291"/>
        <end position="360"/>
    </location>
</feature>
<comment type="caution">
    <text evidence="2">The sequence shown here is derived from an EMBL/GenBank/DDBJ whole genome shotgun (WGS) entry which is preliminary data.</text>
</comment>
<keyword evidence="3" id="KW-1185">Reference proteome</keyword>